<organism evidence="2 3">
    <name type="scientific">Kribbella kalugense</name>
    <dbReference type="NCBI Taxonomy" id="2512221"/>
    <lineage>
        <taxon>Bacteria</taxon>
        <taxon>Bacillati</taxon>
        <taxon>Actinomycetota</taxon>
        <taxon>Actinomycetes</taxon>
        <taxon>Propionibacteriales</taxon>
        <taxon>Kribbellaceae</taxon>
        <taxon>Kribbella</taxon>
    </lineage>
</organism>
<protein>
    <submittedName>
        <fullName evidence="2">SnoaL-like protein</fullName>
    </submittedName>
</protein>
<reference evidence="2 3" key="1">
    <citation type="submission" date="2019-03" db="EMBL/GenBank/DDBJ databases">
        <title>Genomic Encyclopedia of Type Strains, Phase III (KMG-III): the genomes of soil and plant-associated and newly described type strains.</title>
        <authorList>
            <person name="Whitman W."/>
        </authorList>
    </citation>
    <scope>NUCLEOTIDE SEQUENCE [LARGE SCALE GENOMIC DNA]</scope>
    <source>
        <strain evidence="2 3">VKM Ac-2570</strain>
    </source>
</reference>
<accession>A0A4V3G8B8</accession>
<proteinExistence type="predicted"/>
<gene>
    <name evidence="2" type="ORF">EV650_1201</name>
</gene>
<evidence type="ECO:0000313" key="3">
    <source>
        <dbReference type="Proteomes" id="UP000295447"/>
    </source>
</evidence>
<comment type="caution">
    <text evidence="2">The sequence shown here is derived from an EMBL/GenBank/DDBJ whole genome shotgun (WGS) entry which is preliminary data.</text>
</comment>
<evidence type="ECO:0000259" key="1">
    <source>
        <dbReference type="Pfam" id="PF12680"/>
    </source>
</evidence>
<sequence>MNMLPTAITSYLTAHTTRDLDAAMGWYAADAEVTDEGKTYHGHDEIRAWLDRSASEYTYTTELIGARRLDDHTYVATHHLEGNFPGGTVDLDFTFTLKDDKITQLVIA</sequence>
<evidence type="ECO:0000313" key="2">
    <source>
        <dbReference type="EMBL" id="TDW22364.1"/>
    </source>
</evidence>
<dbReference type="Proteomes" id="UP000295447">
    <property type="component" value="Unassembled WGS sequence"/>
</dbReference>
<dbReference type="RefSeq" id="WP_134116137.1">
    <property type="nucleotide sequence ID" value="NZ_SODF01000001.1"/>
</dbReference>
<dbReference type="SUPFAM" id="SSF54427">
    <property type="entry name" value="NTF2-like"/>
    <property type="match status" value="1"/>
</dbReference>
<dbReference type="EMBL" id="SODF01000001">
    <property type="protein sequence ID" value="TDW22364.1"/>
    <property type="molecule type" value="Genomic_DNA"/>
</dbReference>
<dbReference type="InterPro" id="IPR037401">
    <property type="entry name" value="SnoaL-like"/>
</dbReference>
<dbReference type="Gene3D" id="3.10.450.50">
    <property type="match status" value="1"/>
</dbReference>
<dbReference type="Pfam" id="PF12680">
    <property type="entry name" value="SnoaL_2"/>
    <property type="match status" value="1"/>
</dbReference>
<dbReference type="AlphaFoldDB" id="A0A4V3G8B8"/>
<name>A0A4V3G8B8_9ACTN</name>
<keyword evidence="3" id="KW-1185">Reference proteome</keyword>
<dbReference type="OrthoDB" id="8684708at2"/>
<dbReference type="InterPro" id="IPR032710">
    <property type="entry name" value="NTF2-like_dom_sf"/>
</dbReference>
<feature type="domain" description="SnoaL-like" evidence="1">
    <location>
        <begin position="9"/>
        <end position="104"/>
    </location>
</feature>